<dbReference type="EMBL" id="KZ451998">
    <property type="protein sequence ID" value="PKA53439.1"/>
    <property type="molecule type" value="Genomic_DNA"/>
</dbReference>
<proteinExistence type="predicted"/>
<dbReference type="GO" id="GO:1990817">
    <property type="term" value="F:poly(A) RNA polymerase activity"/>
    <property type="evidence" value="ECO:0007669"/>
    <property type="project" value="UniProtKB-EC"/>
</dbReference>
<dbReference type="SUPFAM" id="SSF81631">
    <property type="entry name" value="PAP/OAS1 substrate-binding domain"/>
    <property type="match status" value="1"/>
</dbReference>
<organism evidence="3 4">
    <name type="scientific">Apostasia shenzhenica</name>
    <dbReference type="NCBI Taxonomy" id="1088818"/>
    <lineage>
        <taxon>Eukaryota</taxon>
        <taxon>Viridiplantae</taxon>
        <taxon>Streptophyta</taxon>
        <taxon>Embryophyta</taxon>
        <taxon>Tracheophyta</taxon>
        <taxon>Spermatophyta</taxon>
        <taxon>Magnoliopsida</taxon>
        <taxon>Liliopsida</taxon>
        <taxon>Asparagales</taxon>
        <taxon>Orchidaceae</taxon>
        <taxon>Apostasioideae</taxon>
        <taxon>Apostasia</taxon>
    </lineage>
</organism>
<dbReference type="Gene3D" id="1.10.1410.10">
    <property type="match status" value="1"/>
</dbReference>
<name>A0A2I0AD16_9ASPA</name>
<keyword evidence="3" id="KW-0808">Transferase</keyword>
<gene>
    <name evidence="3" type="ORF">AXF42_Ash012381</name>
</gene>
<dbReference type="OrthoDB" id="2274644at2759"/>
<evidence type="ECO:0000259" key="2">
    <source>
        <dbReference type="Pfam" id="PF22600"/>
    </source>
</evidence>
<feature type="region of interest" description="Disordered" evidence="1">
    <location>
        <begin position="714"/>
        <end position="735"/>
    </location>
</feature>
<dbReference type="PANTHER" id="PTHR12271">
    <property type="entry name" value="POLY A POLYMERASE CID PAP -RELATED"/>
    <property type="match status" value="1"/>
</dbReference>
<dbReference type="SUPFAM" id="SSF81301">
    <property type="entry name" value="Nucleotidyltransferase"/>
    <property type="match status" value="1"/>
</dbReference>
<evidence type="ECO:0000313" key="4">
    <source>
        <dbReference type="Proteomes" id="UP000236161"/>
    </source>
</evidence>
<dbReference type="STRING" id="1088818.A0A2I0AD16"/>
<feature type="compositionally biased region" description="Basic and acidic residues" evidence="1">
    <location>
        <begin position="392"/>
        <end position="405"/>
    </location>
</feature>
<dbReference type="Gene3D" id="3.30.460.10">
    <property type="entry name" value="Beta Polymerase, domain 2"/>
    <property type="match status" value="1"/>
</dbReference>
<dbReference type="AlphaFoldDB" id="A0A2I0AD16"/>
<evidence type="ECO:0000256" key="1">
    <source>
        <dbReference type="SAM" id="MobiDB-lite"/>
    </source>
</evidence>
<reference evidence="3 4" key="1">
    <citation type="journal article" date="2017" name="Nature">
        <title>The Apostasia genome and the evolution of orchids.</title>
        <authorList>
            <person name="Zhang G.Q."/>
            <person name="Liu K.W."/>
            <person name="Li Z."/>
            <person name="Lohaus R."/>
            <person name="Hsiao Y.Y."/>
            <person name="Niu S.C."/>
            <person name="Wang J.Y."/>
            <person name="Lin Y.C."/>
            <person name="Xu Q."/>
            <person name="Chen L.J."/>
            <person name="Yoshida K."/>
            <person name="Fujiwara S."/>
            <person name="Wang Z.W."/>
            <person name="Zhang Y.Q."/>
            <person name="Mitsuda N."/>
            <person name="Wang M."/>
            <person name="Liu G.H."/>
            <person name="Pecoraro L."/>
            <person name="Huang H.X."/>
            <person name="Xiao X.J."/>
            <person name="Lin M."/>
            <person name="Wu X.Y."/>
            <person name="Wu W.L."/>
            <person name="Chen Y.Y."/>
            <person name="Chang S.B."/>
            <person name="Sakamoto S."/>
            <person name="Ohme-Takagi M."/>
            <person name="Yagi M."/>
            <person name="Zeng S.J."/>
            <person name="Shen C.Y."/>
            <person name="Yeh C.M."/>
            <person name="Luo Y.B."/>
            <person name="Tsai W.C."/>
            <person name="Van de Peer Y."/>
            <person name="Liu Z.J."/>
        </authorList>
    </citation>
    <scope>NUCLEOTIDE SEQUENCE [LARGE SCALE GENOMIC DNA]</scope>
    <source>
        <strain evidence="4">cv. Shenzhen</strain>
        <tissue evidence="3">Stem</tissue>
    </source>
</reference>
<protein>
    <submittedName>
        <fullName evidence="3">Poly(A) RNA polymerase GLD2</fullName>
        <ecNumber evidence="3">2.7.7.19</ecNumber>
    </submittedName>
</protein>
<dbReference type="InterPro" id="IPR054708">
    <property type="entry name" value="MTPAP-like_central"/>
</dbReference>
<sequence>MEAGHLELKTLKEYKLYPAFVPKLESLLLDVYARLCPTASDYEKRRQLVQSYNVIAKSVFGNTGGFPVMKAFGSFIMDIFTAKSDLDLSINFNDDTSSHLSRQNIISTLRRFSKVLFRRQRKGDVSDVLLVLSAKVPVLKAIDCNTGIECDISVENKDGMSRSLFFSVICFIDERFRIMSYLMKAWAKANNINSSKDRTMNSLSVITLVAFHLQLDLIHHTCLNLVSRFSYSLALFESFLRFRLAQVVTEFKNFGARNKESIAELFVTLLAKIEDFLDRSQNFARSVGKSEMLKIYDCIKESLKHLSCSMRGEDEISQLRSSLFGPISHSTLGIKMNSKDGMNLKPELPGNESVSASSSAACLKRKLPCSESVQPPIATMKPKKAKNVKAATDSDRGFHEKEPNKSARPPIHTVKPKMATNFKSSNAWCPGFHEMERSTYSRNPSTVYPILSYFSSQIVNGVENSFIPARLSQPVAASYYHGSHHQLQQLSYTDQAFFPLRYQHVAPHAGPYPFSSQYAPNPAHPSIFYGRQRNMLPGSSTIDVESTQRFYDTKMQPRRPHVFLLAASAVSRSLGLAIFLLILLKHVLPPPSSAAPLLTSSSHSFAAFPLRRRFLDLFHISDAPAAAASSQNAADPFLDHALLCDSPETTSTILALLSAPRDFSSSPFSLPLGLPSTPSPSKLSIFSDRRPSSCSPPPPQLYYTTLPPARPLPASCSHRMPQRSSVTTNSMIVAS</sequence>
<accession>A0A2I0AD16</accession>
<feature type="region of interest" description="Disordered" evidence="1">
    <location>
        <begin position="380"/>
        <end position="412"/>
    </location>
</feature>
<feature type="domain" description="Poly(A) RNA polymerase mitochondrial-like central palm" evidence="2">
    <location>
        <begin position="25"/>
        <end position="164"/>
    </location>
</feature>
<evidence type="ECO:0000313" key="3">
    <source>
        <dbReference type="EMBL" id="PKA53439.1"/>
    </source>
</evidence>
<dbReference type="PANTHER" id="PTHR12271:SF134">
    <property type="entry name" value="NUCLEOTIDYLTRANSFERASE FAMILY PROTEIN"/>
    <property type="match status" value="1"/>
</dbReference>
<dbReference type="GO" id="GO:0031123">
    <property type="term" value="P:RNA 3'-end processing"/>
    <property type="evidence" value="ECO:0007669"/>
    <property type="project" value="TreeGrafter"/>
</dbReference>
<dbReference type="CDD" id="cd05402">
    <property type="entry name" value="NT_PAP_TUTase"/>
    <property type="match status" value="1"/>
</dbReference>
<feature type="compositionally biased region" description="Polar residues" evidence="1">
    <location>
        <begin position="722"/>
        <end position="735"/>
    </location>
</feature>
<keyword evidence="4" id="KW-1185">Reference proteome</keyword>
<keyword evidence="3" id="KW-0548">Nucleotidyltransferase</keyword>
<dbReference type="Proteomes" id="UP000236161">
    <property type="component" value="Unassembled WGS sequence"/>
</dbReference>
<dbReference type="InterPro" id="IPR043519">
    <property type="entry name" value="NT_sf"/>
</dbReference>
<dbReference type="EC" id="2.7.7.19" evidence="3"/>
<dbReference type="Pfam" id="PF22600">
    <property type="entry name" value="MTPAP-like_central"/>
    <property type="match status" value="1"/>
</dbReference>